<gene>
    <name evidence="1" type="ORF">EMAD1354_LOCUS556</name>
</gene>
<name>A0A7S0T5W2_9RHOD</name>
<dbReference type="InterPro" id="IPR036249">
    <property type="entry name" value="Thioredoxin-like_sf"/>
</dbReference>
<accession>A0A7S0T5W2</accession>
<evidence type="ECO:0000313" key="1">
    <source>
        <dbReference type="EMBL" id="CAD8724479.1"/>
    </source>
</evidence>
<organism evidence="1">
    <name type="scientific">Erythrolobus madagascarensis</name>
    <dbReference type="NCBI Taxonomy" id="708628"/>
    <lineage>
        <taxon>Eukaryota</taxon>
        <taxon>Rhodophyta</taxon>
        <taxon>Bangiophyceae</taxon>
        <taxon>Porphyridiales</taxon>
        <taxon>Porphyridiaceae</taxon>
        <taxon>Erythrolobus</taxon>
    </lineage>
</organism>
<reference evidence="1" key="1">
    <citation type="submission" date="2021-01" db="EMBL/GenBank/DDBJ databases">
        <authorList>
            <person name="Corre E."/>
            <person name="Pelletier E."/>
            <person name="Niang G."/>
            <person name="Scheremetjew M."/>
            <person name="Finn R."/>
            <person name="Kale V."/>
            <person name="Holt S."/>
            <person name="Cochrane G."/>
            <person name="Meng A."/>
            <person name="Brown T."/>
            <person name="Cohen L."/>
        </authorList>
    </citation>
    <scope>NUCLEOTIDE SEQUENCE</scope>
    <source>
        <strain evidence="1">CCMP3276</strain>
    </source>
</reference>
<dbReference type="CDD" id="cd00570">
    <property type="entry name" value="GST_N_family"/>
    <property type="match status" value="1"/>
</dbReference>
<dbReference type="PROSITE" id="PS51354">
    <property type="entry name" value="GLUTAREDOXIN_2"/>
    <property type="match status" value="1"/>
</dbReference>
<proteinExistence type="predicted"/>
<sequence>MLKEAGRDAEHGVNLYVRAGCPFCTRLLIFLAEAGLMNRVEVVVVDGNEQLLKSLAEMGRLQQSNSGEHEKVTFPAAEVARGVLEMETDRLIEWFSGAFGVKREQMYVLPFYENGVMKNQRKLVEHIGLEKALEIIYAPENKTEKE</sequence>
<dbReference type="AlphaFoldDB" id="A0A7S0T5W2"/>
<evidence type="ECO:0008006" key="2">
    <source>
        <dbReference type="Google" id="ProtNLM"/>
    </source>
</evidence>
<dbReference type="SUPFAM" id="SSF52833">
    <property type="entry name" value="Thioredoxin-like"/>
    <property type="match status" value="1"/>
</dbReference>
<protein>
    <recommendedName>
        <fullName evidence="2">Glutaredoxin domain-containing protein</fullName>
    </recommendedName>
</protein>
<dbReference type="Gene3D" id="3.40.30.10">
    <property type="entry name" value="Glutaredoxin"/>
    <property type="match status" value="1"/>
</dbReference>
<dbReference type="EMBL" id="HBFE01000801">
    <property type="protein sequence ID" value="CAD8724479.1"/>
    <property type="molecule type" value="Transcribed_RNA"/>
</dbReference>